<evidence type="ECO:0000256" key="1">
    <source>
        <dbReference type="ARBA" id="ARBA00022664"/>
    </source>
</evidence>
<evidence type="ECO:0000313" key="10">
    <source>
        <dbReference type="RefSeq" id="XP_022964141.1"/>
    </source>
</evidence>
<sequence length="910" mass="101431">MSTYSCSKQYSRTSAKQSLYNSNDESAARTRPFSFEDIMLRRKNKESAANDGGDTGSHSRRESIDKHITANLESERHFRHSRGSSLDLQNLPLEESAKISSRRKKEETLLKDNMVIRSDRNNYESGLTLIGKLKRDTNGKDKRQKYGQENLGWGKNDERSRIDIENETGKRRSRDAAGKDRREDRGKGKSERESKRKYQHGDDDRNRDRHITKKHDHGKHHDLESKERKEAKISLSSHHEDSRLKKRRKRSLDHQSKHKKSGSLSPRPPKSSTKLARQKELPLDSHVKKSGRWHSDSDRIGDFTNSSSSQYRRHSGSTRSGLGGYSPRKRRTESAVKTPPVRSPEKKNEGLDLLPAETVGLFSGSVTSNFQPSNPTVSSGISNDPSGGALFSLAMGKSLSGVSSNNLATKTNASIDSIQLTQATRPMRRLYIENLPHSPSEKAIIDCLNGFLTSSGVNHIEGTQPCISCIIHKDRGQALVEFLTPEDASAALSFDGSDFSGSILRIRRPKDYVELVTGDLEKSVAVVNKISDVVEDSPNKIIVAGISNRISSEMLKNIVAAFGPLKAYHFEINNDLNEPCAFLEYVDQSVMPKACAGLNGMKIGGQVLKVFPAVPIASLERNGCQPCYGIPEHVKPLLQQPTVVLKVNVFNADVLPLLSESDINEVLEDIRFECARFGTVKSMNVAKSCTSCVSAEEEYKSICDVTDVEIKHEIQEISTIVISRNDTDHDDNCPDDTYQEQGNYPHNGRHKNEVVEDKLCHMGIKDATCFEDVVCKSASETIPRGCCDKQSSPGNELHDVKVAKIIETGSDEKPVLLGDSTTVVADDEKKVLHGMDPMVRTDSDTSEKREKKERNNNLESSFAVGSVFVEFGRLEASCMAAHSLHGRIYDGQEISVEYIPHDLYHRRFPK</sequence>
<feature type="compositionally biased region" description="Basic and acidic residues" evidence="5">
    <location>
        <begin position="219"/>
        <end position="243"/>
    </location>
</feature>
<feature type="region of interest" description="Disordered" evidence="5">
    <location>
        <begin position="132"/>
        <end position="350"/>
    </location>
</feature>
<evidence type="ECO:0000256" key="3">
    <source>
        <dbReference type="ARBA" id="ARBA00023187"/>
    </source>
</evidence>
<feature type="compositionally biased region" description="Basic and acidic residues" evidence="5">
    <location>
        <begin position="57"/>
        <end position="76"/>
    </location>
</feature>
<feature type="domain" description="RRM" evidence="6">
    <location>
        <begin position="428"/>
        <end position="511"/>
    </location>
</feature>
<protein>
    <submittedName>
        <fullName evidence="8 9">Splicing factor U2af large subunit A-like</fullName>
    </submittedName>
</protein>
<dbReference type="SMART" id="SM00360">
    <property type="entry name" value="RRM"/>
    <property type="match status" value="2"/>
</dbReference>
<feature type="region of interest" description="Disordered" evidence="5">
    <location>
        <begin position="1"/>
        <end position="108"/>
    </location>
</feature>
<dbReference type="InterPro" id="IPR000504">
    <property type="entry name" value="RRM_dom"/>
</dbReference>
<dbReference type="SUPFAM" id="SSF54928">
    <property type="entry name" value="RNA-binding domain, RBD"/>
    <property type="match status" value="2"/>
</dbReference>
<dbReference type="RefSeq" id="XP_022964140.1">
    <property type="nucleotide sequence ID" value="XM_023108372.1"/>
</dbReference>
<evidence type="ECO:0000256" key="4">
    <source>
        <dbReference type="PROSITE-ProRule" id="PRU00176"/>
    </source>
</evidence>
<dbReference type="AlphaFoldDB" id="A0A6J1HJZ8"/>
<dbReference type="InterPro" id="IPR012677">
    <property type="entry name" value="Nucleotide-bd_a/b_plait_sf"/>
</dbReference>
<keyword evidence="1" id="KW-0507">mRNA processing</keyword>
<dbReference type="RefSeq" id="XP_022964141.1">
    <property type="nucleotide sequence ID" value="XM_023108373.1"/>
</dbReference>
<dbReference type="InterPro" id="IPR035979">
    <property type="entry name" value="RBD_domain_sf"/>
</dbReference>
<feature type="domain" description="RRM" evidence="6">
    <location>
        <begin position="539"/>
        <end position="615"/>
    </location>
</feature>
<evidence type="ECO:0000256" key="5">
    <source>
        <dbReference type="SAM" id="MobiDB-lite"/>
    </source>
</evidence>
<dbReference type="KEGG" id="cmos:111464254"/>
<evidence type="ECO:0000259" key="6">
    <source>
        <dbReference type="PROSITE" id="PS50102"/>
    </source>
</evidence>
<dbReference type="PANTHER" id="PTHR23139">
    <property type="entry name" value="RNA-BINDING PROTEIN"/>
    <property type="match status" value="1"/>
</dbReference>
<dbReference type="GO" id="GO:0008380">
    <property type="term" value="P:RNA splicing"/>
    <property type="evidence" value="ECO:0007669"/>
    <property type="project" value="UniProtKB-KW"/>
</dbReference>
<proteinExistence type="predicted"/>
<keyword evidence="7" id="KW-1185">Reference proteome</keyword>
<dbReference type="RefSeq" id="XP_022964139.1">
    <property type="nucleotide sequence ID" value="XM_023108371.1"/>
</dbReference>
<evidence type="ECO:0000313" key="7">
    <source>
        <dbReference type="Proteomes" id="UP000504609"/>
    </source>
</evidence>
<evidence type="ECO:0000256" key="2">
    <source>
        <dbReference type="ARBA" id="ARBA00022884"/>
    </source>
</evidence>
<dbReference type="Proteomes" id="UP000504609">
    <property type="component" value="Unplaced"/>
</dbReference>
<evidence type="ECO:0000313" key="9">
    <source>
        <dbReference type="RefSeq" id="XP_022964140.1"/>
    </source>
</evidence>
<dbReference type="Pfam" id="PF00076">
    <property type="entry name" value="RRM_1"/>
    <property type="match status" value="1"/>
</dbReference>
<dbReference type="PROSITE" id="PS50102">
    <property type="entry name" value="RRM"/>
    <property type="match status" value="2"/>
</dbReference>
<keyword evidence="3" id="KW-0508">mRNA splicing</keyword>
<gene>
    <name evidence="8 9 10" type="primary">LOC111464254</name>
</gene>
<feature type="compositionally biased region" description="Basic and acidic residues" evidence="5">
    <location>
        <begin position="133"/>
        <end position="146"/>
    </location>
</feature>
<reference evidence="8 9" key="1">
    <citation type="submission" date="2025-04" db="UniProtKB">
        <authorList>
            <consortium name="RefSeq"/>
        </authorList>
    </citation>
    <scope>IDENTIFICATION</scope>
    <source>
        <tissue evidence="8 9">Young leaves</tissue>
    </source>
</reference>
<feature type="compositionally biased region" description="Basic and acidic residues" evidence="5">
    <location>
        <begin position="277"/>
        <end position="301"/>
    </location>
</feature>
<dbReference type="FunFam" id="3.30.70.330:FF:000879">
    <property type="entry name" value="Splicing factor U2af large subunit A"/>
    <property type="match status" value="1"/>
</dbReference>
<accession>A0A6J1HJZ8</accession>
<keyword evidence="2 4" id="KW-0694">RNA-binding</keyword>
<dbReference type="GeneID" id="111464254"/>
<evidence type="ECO:0000313" key="8">
    <source>
        <dbReference type="RefSeq" id="XP_022964139.1"/>
    </source>
</evidence>
<dbReference type="GO" id="GO:0003723">
    <property type="term" value="F:RNA binding"/>
    <property type="evidence" value="ECO:0007669"/>
    <property type="project" value="UniProtKB-UniRule"/>
</dbReference>
<feature type="compositionally biased region" description="Basic residues" evidence="5">
    <location>
        <begin position="244"/>
        <end position="261"/>
    </location>
</feature>
<dbReference type="Gene3D" id="3.30.70.330">
    <property type="match status" value="3"/>
</dbReference>
<feature type="compositionally biased region" description="Polar residues" evidence="5">
    <location>
        <begin position="1"/>
        <end position="25"/>
    </location>
</feature>
<feature type="compositionally biased region" description="Basic and acidic residues" evidence="5">
    <location>
        <begin position="155"/>
        <end position="209"/>
    </location>
</feature>
<dbReference type="GO" id="GO:0006397">
    <property type="term" value="P:mRNA processing"/>
    <property type="evidence" value="ECO:0007669"/>
    <property type="project" value="UniProtKB-KW"/>
</dbReference>
<dbReference type="SMR" id="A0A6J1HJZ8"/>
<name>A0A6J1HJZ8_CUCMO</name>
<feature type="region of interest" description="Disordered" evidence="5">
    <location>
        <begin position="836"/>
        <end position="856"/>
    </location>
</feature>
<organism evidence="7 9">
    <name type="scientific">Cucurbita moschata</name>
    <name type="common">Winter crookneck squash</name>
    <name type="synonym">Cucurbita pepo var. moschata</name>
    <dbReference type="NCBI Taxonomy" id="3662"/>
    <lineage>
        <taxon>Eukaryota</taxon>
        <taxon>Viridiplantae</taxon>
        <taxon>Streptophyta</taxon>
        <taxon>Embryophyta</taxon>
        <taxon>Tracheophyta</taxon>
        <taxon>Spermatophyta</taxon>
        <taxon>Magnoliopsida</taxon>
        <taxon>eudicotyledons</taxon>
        <taxon>Gunneridae</taxon>
        <taxon>Pentapetalae</taxon>
        <taxon>rosids</taxon>
        <taxon>fabids</taxon>
        <taxon>Cucurbitales</taxon>
        <taxon>Cucurbitaceae</taxon>
        <taxon>Cucurbiteae</taxon>
        <taxon>Cucurbita</taxon>
    </lineage>
</organism>